<accession>A0ABZ1STI9</accession>
<gene>
    <name evidence="3" type="ORF">OG913_04415</name>
</gene>
<dbReference type="CDD" id="cd00093">
    <property type="entry name" value="HTH_XRE"/>
    <property type="match status" value="1"/>
</dbReference>
<protein>
    <submittedName>
        <fullName evidence="3">Helix-turn-helix domain-containing protein</fullName>
    </submittedName>
</protein>
<reference evidence="3" key="1">
    <citation type="submission" date="2022-10" db="EMBL/GenBank/DDBJ databases">
        <title>The complete genomes of actinobacterial strains from the NBC collection.</title>
        <authorList>
            <person name="Joergensen T.S."/>
            <person name="Alvarez Arevalo M."/>
            <person name="Sterndorff E.B."/>
            <person name="Faurdal D."/>
            <person name="Vuksanovic O."/>
            <person name="Mourched A.-S."/>
            <person name="Charusanti P."/>
            <person name="Shaw S."/>
            <person name="Blin K."/>
            <person name="Weber T."/>
        </authorList>
    </citation>
    <scope>NUCLEOTIDE SEQUENCE</scope>
    <source>
        <strain evidence="3">NBC_00254</strain>
    </source>
</reference>
<evidence type="ECO:0000313" key="4">
    <source>
        <dbReference type="Proteomes" id="UP001432011"/>
    </source>
</evidence>
<dbReference type="InterPro" id="IPR001387">
    <property type="entry name" value="Cro/C1-type_HTH"/>
</dbReference>
<keyword evidence="1" id="KW-0238">DNA-binding</keyword>
<feature type="domain" description="HTH cro/C1-type" evidence="2">
    <location>
        <begin position="10"/>
        <end position="65"/>
    </location>
</feature>
<proteinExistence type="predicted"/>
<dbReference type="Proteomes" id="UP001432011">
    <property type="component" value="Chromosome"/>
</dbReference>
<evidence type="ECO:0000259" key="2">
    <source>
        <dbReference type="PROSITE" id="PS50943"/>
    </source>
</evidence>
<dbReference type="RefSeq" id="WP_328709796.1">
    <property type="nucleotide sequence ID" value="NZ_CP108085.1"/>
</dbReference>
<dbReference type="PANTHER" id="PTHR46797">
    <property type="entry name" value="HTH-TYPE TRANSCRIPTIONAL REGULATOR"/>
    <property type="match status" value="1"/>
</dbReference>
<dbReference type="PANTHER" id="PTHR46797:SF1">
    <property type="entry name" value="METHYLPHOSPHONATE SYNTHASE"/>
    <property type="match status" value="1"/>
</dbReference>
<sequence length="393" mass="42717">MDDRELGQRVAYWRRRRGLTQQILADRLGRSVSWLRKVESGVRSADRLSILDSLCEALNVDLQALVGEEPVRSGTLCIDDAQVERVRDALERYPLDAGPGDLARLRRQVAYAWSAFEVADYDVMSQVLPETLENAQSTHVALGTEETARLLAEAYQITASTLRKLGEHSLSWLAGDRSMAAARQIGDLPLLAAAGFRIANALLSMGRAESALDMLTGLANRLSVDPDGEEQRAMYGHVLLQGAMAAASLGRHAVVRHLIGEAREAARSVGPGSNHFWLAFGPANVTAHEVGALVVLGEGGLAVEAATAADAEALARMRRERRASFLVDVARGYSQWGRRQDAVRTLLEAERIASREVRCRPLAQTVIADLLHRTRGPAPSDLVRLAARAGVRA</sequence>
<dbReference type="InterPro" id="IPR050807">
    <property type="entry name" value="TransReg_Diox_bact_type"/>
</dbReference>
<dbReference type="PROSITE" id="PS50943">
    <property type="entry name" value="HTH_CROC1"/>
    <property type="match status" value="1"/>
</dbReference>
<dbReference type="InterPro" id="IPR010982">
    <property type="entry name" value="Lambda_DNA-bd_dom_sf"/>
</dbReference>
<keyword evidence="4" id="KW-1185">Reference proteome</keyword>
<organism evidence="3 4">
    <name type="scientific">Microbispora hainanensis</name>
    <dbReference type="NCBI Taxonomy" id="568844"/>
    <lineage>
        <taxon>Bacteria</taxon>
        <taxon>Bacillati</taxon>
        <taxon>Actinomycetota</taxon>
        <taxon>Actinomycetes</taxon>
        <taxon>Streptosporangiales</taxon>
        <taxon>Streptosporangiaceae</taxon>
        <taxon>Microbispora</taxon>
    </lineage>
</organism>
<dbReference type="SUPFAM" id="SSF47413">
    <property type="entry name" value="lambda repressor-like DNA-binding domains"/>
    <property type="match status" value="1"/>
</dbReference>
<dbReference type="Gene3D" id="1.10.260.40">
    <property type="entry name" value="lambda repressor-like DNA-binding domains"/>
    <property type="match status" value="1"/>
</dbReference>
<dbReference type="Pfam" id="PF13560">
    <property type="entry name" value="HTH_31"/>
    <property type="match status" value="1"/>
</dbReference>
<evidence type="ECO:0000313" key="3">
    <source>
        <dbReference type="EMBL" id="WUP76274.1"/>
    </source>
</evidence>
<dbReference type="SMART" id="SM00530">
    <property type="entry name" value="HTH_XRE"/>
    <property type="match status" value="1"/>
</dbReference>
<evidence type="ECO:0000256" key="1">
    <source>
        <dbReference type="ARBA" id="ARBA00023125"/>
    </source>
</evidence>
<dbReference type="EMBL" id="CP108085">
    <property type="protein sequence ID" value="WUP76274.1"/>
    <property type="molecule type" value="Genomic_DNA"/>
</dbReference>
<name>A0ABZ1STI9_9ACTN</name>